<evidence type="ECO:0000313" key="6">
    <source>
        <dbReference type="EMBL" id="ATG46081.1"/>
    </source>
</evidence>
<dbReference type="Proteomes" id="UP000218606">
    <property type="component" value="Plasmid pP13_h"/>
</dbReference>
<accession>A0AAN1LD86</accession>
<dbReference type="EC" id="2.1.1.72" evidence="1"/>
<comment type="catalytic activity">
    <reaction evidence="4">
        <text>a 2'-deoxyadenosine in DNA + S-adenosyl-L-methionine = an N(6)-methyl-2'-deoxyadenosine in DNA + S-adenosyl-L-homocysteine + H(+)</text>
        <dbReference type="Rhea" id="RHEA:15197"/>
        <dbReference type="Rhea" id="RHEA-COMP:12418"/>
        <dbReference type="Rhea" id="RHEA-COMP:12419"/>
        <dbReference type="ChEBI" id="CHEBI:15378"/>
        <dbReference type="ChEBI" id="CHEBI:57856"/>
        <dbReference type="ChEBI" id="CHEBI:59789"/>
        <dbReference type="ChEBI" id="CHEBI:90615"/>
        <dbReference type="ChEBI" id="CHEBI:90616"/>
        <dbReference type="EC" id="2.1.1.72"/>
    </reaction>
</comment>
<keyword evidence="3" id="KW-0808">Transferase</keyword>
<keyword evidence="5" id="KW-0175">Coiled coil</keyword>
<evidence type="ECO:0000256" key="4">
    <source>
        <dbReference type="ARBA" id="ARBA00047942"/>
    </source>
</evidence>
<keyword evidence="6" id="KW-0614">Plasmid</keyword>
<dbReference type="GO" id="GO:0009007">
    <property type="term" value="F:site-specific DNA-methyltransferase (adenine-specific) activity"/>
    <property type="evidence" value="ECO:0007669"/>
    <property type="project" value="UniProtKB-EC"/>
</dbReference>
<geneLocation type="plasmid" evidence="7">
    <name>pp13_h</name>
</geneLocation>
<dbReference type="REBASE" id="221729">
    <property type="entry name" value="PpiP13ORF4197P"/>
</dbReference>
<evidence type="ECO:0000313" key="7">
    <source>
        <dbReference type="Proteomes" id="UP000218606"/>
    </source>
</evidence>
<dbReference type="InterPro" id="IPR050953">
    <property type="entry name" value="N4_N6_ade-DNA_methylase"/>
</dbReference>
<organism evidence="6 7">
    <name type="scientific">Phaeobacter piscinae</name>
    <dbReference type="NCBI Taxonomy" id="1580596"/>
    <lineage>
        <taxon>Bacteria</taxon>
        <taxon>Pseudomonadati</taxon>
        <taxon>Pseudomonadota</taxon>
        <taxon>Alphaproteobacteria</taxon>
        <taxon>Rhodobacterales</taxon>
        <taxon>Roseobacteraceae</taxon>
        <taxon>Phaeobacter</taxon>
    </lineage>
</organism>
<proteinExistence type="predicted"/>
<dbReference type="GO" id="GO:0032259">
    <property type="term" value="P:methylation"/>
    <property type="evidence" value="ECO:0007669"/>
    <property type="project" value="UniProtKB-KW"/>
</dbReference>
<dbReference type="RefSeq" id="WP_096873671.1">
    <property type="nucleotide sequence ID" value="NZ_CP010722.1"/>
</dbReference>
<dbReference type="AlphaFoldDB" id="A0AAN1LD86"/>
<evidence type="ECO:0000256" key="2">
    <source>
        <dbReference type="ARBA" id="ARBA00022603"/>
    </source>
</evidence>
<gene>
    <name evidence="6" type="ORF">PhaeoP13_04199</name>
</gene>
<dbReference type="PANTHER" id="PTHR33841">
    <property type="entry name" value="DNA METHYLTRANSFERASE YEEA-RELATED"/>
    <property type="match status" value="1"/>
</dbReference>
<protein>
    <recommendedName>
        <fullName evidence="1">site-specific DNA-methyltransferase (adenine-specific)</fullName>
        <ecNumber evidence="1">2.1.1.72</ecNumber>
    </recommendedName>
</protein>
<evidence type="ECO:0000256" key="1">
    <source>
        <dbReference type="ARBA" id="ARBA00011900"/>
    </source>
</evidence>
<dbReference type="PANTHER" id="PTHR33841:SF1">
    <property type="entry name" value="DNA METHYLTRANSFERASE A"/>
    <property type="match status" value="1"/>
</dbReference>
<evidence type="ECO:0000256" key="5">
    <source>
        <dbReference type="SAM" id="Coils"/>
    </source>
</evidence>
<reference evidence="6 7" key="1">
    <citation type="journal article" date="2017" name="Front. Microbiol.">
        <title>Phaeobacter piscinae sp. nov., a species of the Roseobacter group and potential aquaculture probiont.</title>
        <authorList>
            <person name="Sonnenschein E.C."/>
            <person name="Phippen C.B.W."/>
            <person name="Nielsen K.F."/>
            <person name="Mateiu R.V."/>
            <person name="Melchiorsen J."/>
            <person name="Gram L."/>
            <person name="Overmann J."/>
            <person name="Freese H.M."/>
        </authorList>
    </citation>
    <scope>NUCLEOTIDE SEQUENCE [LARGE SCALE GENOMIC DNA]</scope>
    <source>
        <strain evidence="6 7">P13</strain>
    </source>
</reference>
<sequence length="320" mass="36422">MWVKEVYGSPFAGIKTGYNAAFILTRSERDNLVLADPKSTDLLKPILFGTQLQQWKSEAPEKWIIYIPKAGINISDYPAIEDWLRPHKAKLAARAAKQKWFELQQPQQKYQATYEGTKLIYRDIANRPSFSVDTGNYIDMTCFCIPDASHFEVALLSSSVLWFSLISETTVARGGYFRMKSQYLEPLPIPDATPAQKAALATLAETAQTHAEARYSLQTALTRRIPDLCPPDREPKLTNKLKEWWTLPDFAAFRAEVKKVFKADIPLAERSDWEDWINRDRAEIARLTAEIAQAEARIDSIVYDLFDLTEDEIGLLEAAI</sequence>
<feature type="coiled-coil region" evidence="5">
    <location>
        <begin position="277"/>
        <end position="304"/>
    </location>
</feature>
<name>A0AAN1LD86_9RHOB</name>
<keyword evidence="2" id="KW-0489">Methyltransferase</keyword>
<evidence type="ECO:0000256" key="3">
    <source>
        <dbReference type="ARBA" id="ARBA00022679"/>
    </source>
</evidence>
<dbReference type="EMBL" id="CP010775">
    <property type="protein sequence ID" value="ATG46081.1"/>
    <property type="molecule type" value="Genomic_DNA"/>
</dbReference>